<gene>
    <name evidence="3" type="ORF">C7B46_08625</name>
</gene>
<dbReference type="Pfam" id="PF10609">
    <property type="entry name" value="ParA"/>
    <property type="match status" value="1"/>
</dbReference>
<dbReference type="CDD" id="cd02038">
    <property type="entry name" value="FlhG-like"/>
    <property type="match status" value="1"/>
</dbReference>
<dbReference type="GO" id="GO:0005829">
    <property type="term" value="C:cytosol"/>
    <property type="evidence" value="ECO:0007669"/>
    <property type="project" value="TreeGrafter"/>
</dbReference>
<keyword evidence="1" id="KW-0547">Nucleotide-binding</keyword>
<comment type="caution">
    <text evidence="3">The sequence shown here is derived from an EMBL/GenBank/DDBJ whole genome shotgun (WGS) entry which is preliminary data.</text>
</comment>
<dbReference type="PANTHER" id="PTHR43384:SF4">
    <property type="entry name" value="CELLULOSE BIOSYNTHESIS PROTEIN BCSQ-RELATED"/>
    <property type="match status" value="1"/>
</dbReference>
<dbReference type="InterPro" id="IPR025501">
    <property type="entry name" value="MinD_FleN"/>
</dbReference>
<dbReference type="Gene3D" id="3.40.50.300">
    <property type="entry name" value="P-loop containing nucleotide triphosphate hydrolases"/>
    <property type="match status" value="1"/>
</dbReference>
<proteinExistence type="predicted"/>
<protein>
    <submittedName>
        <fullName evidence="3">MinD/ParA family protein</fullName>
    </submittedName>
</protein>
<reference evidence="3 4" key="1">
    <citation type="journal article" date="2014" name="BMC Genomics">
        <title>Comparison of environmental and isolate Sulfobacillus genomes reveals diverse carbon, sulfur, nitrogen, and hydrogen metabolisms.</title>
        <authorList>
            <person name="Justice N.B."/>
            <person name="Norman A."/>
            <person name="Brown C.T."/>
            <person name="Singh A."/>
            <person name="Thomas B.C."/>
            <person name="Banfield J.F."/>
        </authorList>
    </citation>
    <scope>NUCLEOTIDE SEQUENCE [LARGE SCALE GENOMIC DNA]</scope>
    <source>
        <strain evidence="3">AMDSBA4</strain>
    </source>
</reference>
<dbReference type="InterPro" id="IPR027417">
    <property type="entry name" value="P-loop_NTPase"/>
</dbReference>
<dbReference type="GO" id="GO:0009898">
    <property type="term" value="C:cytoplasmic side of plasma membrane"/>
    <property type="evidence" value="ECO:0007669"/>
    <property type="project" value="TreeGrafter"/>
</dbReference>
<dbReference type="EMBL" id="PXYW01000017">
    <property type="protein sequence ID" value="PSR33662.1"/>
    <property type="molecule type" value="Genomic_DNA"/>
</dbReference>
<dbReference type="GO" id="GO:0005524">
    <property type="term" value="F:ATP binding"/>
    <property type="evidence" value="ECO:0007669"/>
    <property type="project" value="UniProtKB-KW"/>
</dbReference>
<dbReference type="InterPro" id="IPR033756">
    <property type="entry name" value="YlxH/NBP35"/>
</dbReference>
<dbReference type="Proteomes" id="UP000242972">
    <property type="component" value="Unassembled WGS sequence"/>
</dbReference>
<dbReference type="GO" id="GO:0051782">
    <property type="term" value="P:negative regulation of cell division"/>
    <property type="evidence" value="ECO:0007669"/>
    <property type="project" value="TreeGrafter"/>
</dbReference>
<organism evidence="3 4">
    <name type="scientific">Sulfobacillus benefaciens</name>
    <dbReference type="NCBI Taxonomy" id="453960"/>
    <lineage>
        <taxon>Bacteria</taxon>
        <taxon>Bacillati</taxon>
        <taxon>Bacillota</taxon>
        <taxon>Clostridia</taxon>
        <taxon>Eubacteriales</taxon>
        <taxon>Clostridiales Family XVII. Incertae Sedis</taxon>
        <taxon>Sulfobacillus</taxon>
    </lineage>
</organism>
<evidence type="ECO:0000313" key="4">
    <source>
        <dbReference type="Proteomes" id="UP000242972"/>
    </source>
</evidence>
<dbReference type="AlphaFoldDB" id="A0A2T2XGU6"/>
<evidence type="ECO:0000313" key="3">
    <source>
        <dbReference type="EMBL" id="PSR33662.1"/>
    </source>
</evidence>
<dbReference type="InterPro" id="IPR033875">
    <property type="entry name" value="FlhG"/>
</dbReference>
<dbReference type="SUPFAM" id="SSF52540">
    <property type="entry name" value="P-loop containing nucleoside triphosphate hydrolases"/>
    <property type="match status" value="1"/>
</dbReference>
<name>A0A2T2XGU6_9FIRM</name>
<accession>A0A2T2XGU6</accession>
<dbReference type="InterPro" id="IPR050625">
    <property type="entry name" value="ParA/MinD_ATPase"/>
</dbReference>
<dbReference type="GO" id="GO:0016887">
    <property type="term" value="F:ATP hydrolysis activity"/>
    <property type="evidence" value="ECO:0007669"/>
    <property type="project" value="TreeGrafter"/>
</dbReference>
<dbReference type="PANTHER" id="PTHR43384">
    <property type="entry name" value="SEPTUM SITE-DETERMINING PROTEIN MIND HOMOLOG, CHLOROPLASTIC-RELATED"/>
    <property type="match status" value="1"/>
</dbReference>
<evidence type="ECO:0000256" key="1">
    <source>
        <dbReference type="ARBA" id="ARBA00022741"/>
    </source>
</evidence>
<keyword evidence="2" id="KW-0067">ATP-binding</keyword>
<sequence>MAKQADLLRNWIAEKTGEATREMLKHRIEGSRVMAVTSGKGGVGKSNLTLNLALALAERQQRVVVLDADLGLANINIMLGYEPQYTLWDVVQEKIPLRHSIQPGPRGIRIIPGGSGIAALAALEAVEISRIIEGFQELEGECDWLMIDTSAGISANVLAFVLAADEALVVTNPEPTALADAYGLIKAVWEAGGRVSLKLVMNRVSNKEGALQMGERLTTLSQRVLERPVEFLGMVTEDANVGRAVLRQEPFWSLYPRTAASQDIGAIADRLLDRIPPPRRGGWGAFVRRLTTTWSHLEVSEHDTLGMGGK</sequence>
<dbReference type="PIRSF" id="PIRSF003092">
    <property type="entry name" value="MinD"/>
    <property type="match status" value="1"/>
</dbReference>
<evidence type="ECO:0000256" key="2">
    <source>
        <dbReference type="ARBA" id="ARBA00022840"/>
    </source>
</evidence>